<proteinExistence type="predicted"/>
<evidence type="ECO:0000256" key="1">
    <source>
        <dbReference type="SAM" id="MobiDB-lite"/>
    </source>
</evidence>
<evidence type="ECO:0000313" key="2">
    <source>
        <dbReference type="EMBL" id="KAK9777056.1"/>
    </source>
</evidence>
<dbReference type="EMBL" id="JARVKM010000023">
    <property type="protein sequence ID" value="KAK9777056.1"/>
    <property type="molecule type" value="Genomic_DNA"/>
</dbReference>
<sequence>MSSTDSEPERSPTQLSESSSSSLDSAQIEVEQILDHLTRITLVIRKSGTSFRFQKADRLFKPGDHNGQRHHLTMKLLVWPSRGGRGHWLVDTDHLTPIQERLVEANLRRRNRFRYAQRHAQKLALDADRVKGKCGIPQLDNPMPMNAVTPFQRTRNLVVLTGANAPNEDATHCPIVLSATTASAVGTQIQDLPRQMPTPSQLAKTAITAIAAHVKYPRPPRLREGLRYFQCPCCCKDLPELFHQQTQWKYVWILFLMSQSPPPRLSRAHVT</sequence>
<accession>A0ABR2XTX5</accession>
<keyword evidence="3" id="KW-1185">Reference proteome</keyword>
<dbReference type="PANTHER" id="PTHR35391:SF5">
    <property type="entry name" value="DUF6590 DOMAIN-CONTAINING PROTEIN"/>
    <property type="match status" value="1"/>
</dbReference>
<gene>
    <name evidence="2" type="ORF">SCAR479_06124</name>
</gene>
<protein>
    <submittedName>
        <fullName evidence="2">Uncharacterized protein</fullName>
    </submittedName>
</protein>
<evidence type="ECO:0000313" key="3">
    <source>
        <dbReference type="Proteomes" id="UP001465668"/>
    </source>
</evidence>
<feature type="region of interest" description="Disordered" evidence="1">
    <location>
        <begin position="1"/>
        <end position="24"/>
    </location>
</feature>
<comment type="caution">
    <text evidence="2">The sequence shown here is derived from an EMBL/GenBank/DDBJ whole genome shotgun (WGS) entry which is preliminary data.</text>
</comment>
<organism evidence="2 3">
    <name type="scientific">Seiridium cardinale</name>
    <dbReference type="NCBI Taxonomy" id="138064"/>
    <lineage>
        <taxon>Eukaryota</taxon>
        <taxon>Fungi</taxon>
        <taxon>Dikarya</taxon>
        <taxon>Ascomycota</taxon>
        <taxon>Pezizomycotina</taxon>
        <taxon>Sordariomycetes</taxon>
        <taxon>Xylariomycetidae</taxon>
        <taxon>Amphisphaeriales</taxon>
        <taxon>Sporocadaceae</taxon>
        <taxon>Seiridium</taxon>
    </lineage>
</organism>
<name>A0ABR2XTX5_9PEZI</name>
<dbReference type="PANTHER" id="PTHR35391">
    <property type="entry name" value="C2H2-TYPE DOMAIN-CONTAINING PROTEIN-RELATED"/>
    <property type="match status" value="1"/>
</dbReference>
<feature type="compositionally biased region" description="Low complexity" evidence="1">
    <location>
        <begin position="15"/>
        <end position="24"/>
    </location>
</feature>
<dbReference type="Proteomes" id="UP001465668">
    <property type="component" value="Unassembled WGS sequence"/>
</dbReference>
<reference evidence="2 3" key="1">
    <citation type="submission" date="2024-02" db="EMBL/GenBank/DDBJ databases">
        <title>First draft genome assembly of two strains of Seiridium cardinale.</title>
        <authorList>
            <person name="Emiliani G."/>
            <person name="Scali E."/>
        </authorList>
    </citation>
    <scope>NUCLEOTIDE SEQUENCE [LARGE SCALE GENOMIC DNA]</scope>
    <source>
        <strain evidence="2 3">BM-138-000479</strain>
    </source>
</reference>